<sequence length="223" mass="24089">MNTNSKSGKLAGASILSAVAASLCCITPVLALISGASGVASTFSWLEPFRPYLIGITVLVLGFAWYQKLKPRTTKEIQCACEEEDKPPFMQTKKFLGIVTVFTFLMMAFPYYGQIFYPKADKQLIVVSSDNMQEVKFNVSGMTCASCEEHVKNEVNKLPGIVTVSANSNEGIAFVKFDNNKTNKEAIIKAINTTGYKISGEVPTSLNSPHGQAGHVCGPNGCK</sequence>
<dbReference type="PROSITE" id="PS01047">
    <property type="entry name" value="HMA_1"/>
    <property type="match status" value="1"/>
</dbReference>
<dbReference type="EMBL" id="VJZL01000051">
    <property type="protein sequence ID" value="TRX05209.1"/>
    <property type="molecule type" value="Genomic_DNA"/>
</dbReference>
<dbReference type="InterPro" id="IPR036163">
    <property type="entry name" value="HMA_dom_sf"/>
</dbReference>
<dbReference type="RefSeq" id="WP_144065079.1">
    <property type="nucleotide sequence ID" value="NZ_VJZL01000051.1"/>
</dbReference>
<evidence type="ECO:0000256" key="7">
    <source>
        <dbReference type="ARBA" id="ARBA00022519"/>
    </source>
</evidence>
<dbReference type="Gene3D" id="1.10.287.910">
    <property type="entry name" value="bacterial mercury transporter, merf"/>
    <property type="match status" value="1"/>
</dbReference>
<dbReference type="PANTHER" id="PTHR43520">
    <property type="entry name" value="ATP7, ISOFORM B"/>
    <property type="match status" value="1"/>
</dbReference>
<feature type="transmembrane region" description="Helical" evidence="16">
    <location>
        <begin position="95"/>
        <end position="113"/>
    </location>
</feature>
<keyword evidence="13 16" id="KW-0472">Membrane</keyword>
<keyword evidence="10" id="KW-0476">Mercury</keyword>
<evidence type="ECO:0000256" key="3">
    <source>
        <dbReference type="ARBA" id="ARBA00017053"/>
    </source>
</evidence>
<evidence type="ECO:0000256" key="10">
    <source>
        <dbReference type="ARBA" id="ARBA00022914"/>
    </source>
</evidence>
<dbReference type="Pfam" id="PF02411">
    <property type="entry name" value="MerT"/>
    <property type="match status" value="1"/>
</dbReference>
<evidence type="ECO:0000256" key="12">
    <source>
        <dbReference type="ARBA" id="ARBA00022989"/>
    </source>
</evidence>
<dbReference type="GO" id="GO:0005886">
    <property type="term" value="C:plasma membrane"/>
    <property type="evidence" value="ECO:0007669"/>
    <property type="project" value="UniProtKB-SubCell"/>
</dbReference>
<evidence type="ECO:0000256" key="6">
    <source>
        <dbReference type="ARBA" id="ARBA00022475"/>
    </source>
</evidence>
<evidence type="ECO:0000256" key="8">
    <source>
        <dbReference type="ARBA" id="ARBA00022692"/>
    </source>
</evidence>
<dbReference type="SUPFAM" id="SSF55008">
    <property type="entry name" value="HMA, heavy metal-associated domain"/>
    <property type="match status" value="1"/>
</dbReference>
<evidence type="ECO:0000256" key="9">
    <source>
        <dbReference type="ARBA" id="ARBA00022723"/>
    </source>
</evidence>
<dbReference type="CDD" id="cd00371">
    <property type="entry name" value="HMA"/>
    <property type="match status" value="1"/>
</dbReference>
<evidence type="ECO:0000256" key="16">
    <source>
        <dbReference type="SAM" id="Phobius"/>
    </source>
</evidence>
<gene>
    <name evidence="18" type="primary">merTP</name>
    <name evidence="18" type="ORF">FNW11_16480</name>
</gene>
<evidence type="ECO:0000259" key="17">
    <source>
        <dbReference type="PROSITE" id="PS50846"/>
    </source>
</evidence>
<dbReference type="Gene3D" id="3.30.70.100">
    <property type="match status" value="1"/>
</dbReference>
<dbReference type="Pfam" id="PF00403">
    <property type="entry name" value="HMA"/>
    <property type="match status" value="1"/>
</dbReference>
<dbReference type="InterPro" id="IPR006121">
    <property type="entry name" value="HMA_dom"/>
</dbReference>
<keyword evidence="11" id="KW-1278">Translocase</keyword>
<name>A0A553BAD8_9FLAO</name>
<protein>
    <recommendedName>
        <fullName evidence="3">Mercuric transport protein MerT</fullName>
    </recommendedName>
    <alternativeName>
        <fullName evidence="14">Mercury ion transport protein</fullName>
    </alternativeName>
</protein>
<dbReference type="InterPro" id="IPR017969">
    <property type="entry name" value="Heavy-metal-associated_CS"/>
</dbReference>
<evidence type="ECO:0000313" key="19">
    <source>
        <dbReference type="Proteomes" id="UP000318669"/>
    </source>
</evidence>
<dbReference type="PROSITE" id="PS50846">
    <property type="entry name" value="HMA_2"/>
    <property type="match status" value="1"/>
</dbReference>
<reference evidence="18 19" key="1">
    <citation type="submission" date="2019-07" db="EMBL/GenBank/DDBJ databases">
        <title>Novel species of Flavobacterium.</title>
        <authorList>
            <person name="Liu Q."/>
            <person name="Xin Y.-H."/>
        </authorList>
    </citation>
    <scope>NUCLEOTIDE SEQUENCE [LARGE SCALE GENOMIC DNA]</scope>
    <source>
        <strain evidence="18 19">GSR22</strain>
    </source>
</reference>
<dbReference type="GO" id="GO:0015097">
    <property type="term" value="F:mercury ion transmembrane transporter activity"/>
    <property type="evidence" value="ECO:0007669"/>
    <property type="project" value="InterPro"/>
</dbReference>
<evidence type="ECO:0000256" key="15">
    <source>
        <dbReference type="ARBA" id="ARBA00045720"/>
    </source>
</evidence>
<evidence type="ECO:0000313" key="18">
    <source>
        <dbReference type="EMBL" id="TRX05209.1"/>
    </source>
</evidence>
<comment type="function">
    <text evidence="15">Involved in mercury resistance. Probably transfers a mercuric ion from the periplasmic Hg(2+)-binding protein MerP to the cytoplasmic mercuric reductase MerA.</text>
</comment>
<feature type="domain" description="HMA" evidence="17">
    <location>
        <begin position="133"/>
        <end position="199"/>
    </location>
</feature>
<evidence type="ECO:0000256" key="1">
    <source>
        <dbReference type="ARBA" id="ARBA00004429"/>
    </source>
</evidence>
<comment type="caution">
    <text evidence="18">The sequence shown here is derived from an EMBL/GenBank/DDBJ whole genome shotgun (WGS) entry which is preliminary data.</text>
</comment>
<organism evidence="18 19">
    <name type="scientific">Flavobacterium gawalongense</name>
    <dbReference type="NCBI Taxonomy" id="2594432"/>
    <lineage>
        <taxon>Bacteria</taxon>
        <taxon>Pseudomonadati</taxon>
        <taxon>Bacteroidota</taxon>
        <taxon>Flavobacteriia</taxon>
        <taxon>Flavobacteriales</taxon>
        <taxon>Flavobacteriaceae</taxon>
        <taxon>Flavobacterium</taxon>
    </lineage>
</organism>
<evidence type="ECO:0000256" key="2">
    <source>
        <dbReference type="ARBA" id="ARBA00008224"/>
    </source>
</evidence>
<feature type="transmembrane region" description="Helical" evidence="16">
    <location>
        <begin position="12"/>
        <end position="37"/>
    </location>
</feature>
<comment type="similarity">
    <text evidence="2">Belongs to the MerT family.</text>
</comment>
<dbReference type="Proteomes" id="UP000318669">
    <property type="component" value="Unassembled WGS sequence"/>
</dbReference>
<accession>A0A553BAD8</accession>
<dbReference type="PANTHER" id="PTHR43520:SF8">
    <property type="entry name" value="P-TYPE CU(+) TRANSPORTER"/>
    <property type="match status" value="1"/>
</dbReference>
<dbReference type="FunFam" id="3.30.70.100:FF:000001">
    <property type="entry name" value="ATPase copper transporting beta"/>
    <property type="match status" value="1"/>
</dbReference>
<keyword evidence="12 16" id="KW-1133">Transmembrane helix</keyword>
<evidence type="ECO:0000256" key="14">
    <source>
        <dbReference type="ARBA" id="ARBA00030934"/>
    </source>
</evidence>
<evidence type="ECO:0000256" key="13">
    <source>
        <dbReference type="ARBA" id="ARBA00023136"/>
    </source>
</evidence>
<keyword evidence="7" id="KW-0997">Cell inner membrane</keyword>
<keyword evidence="9" id="KW-0479">Metal-binding</keyword>
<keyword evidence="5" id="KW-0475">Mercuric resistance</keyword>
<evidence type="ECO:0000256" key="11">
    <source>
        <dbReference type="ARBA" id="ARBA00022967"/>
    </source>
</evidence>
<feature type="transmembrane region" description="Helical" evidence="16">
    <location>
        <begin position="49"/>
        <end position="66"/>
    </location>
</feature>
<proteinExistence type="inferred from homology"/>
<dbReference type="AlphaFoldDB" id="A0A553BAD8"/>
<dbReference type="OrthoDB" id="1493145at2"/>
<keyword evidence="4" id="KW-0813">Transport</keyword>
<keyword evidence="6" id="KW-1003">Cell membrane</keyword>
<keyword evidence="8 16" id="KW-0812">Transmembrane</keyword>
<dbReference type="InterPro" id="IPR003457">
    <property type="entry name" value="Transprt_MerT"/>
</dbReference>
<dbReference type="GO" id="GO:0055070">
    <property type="term" value="P:copper ion homeostasis"/>
    <property type="evidence" value="ECO:0007669"/>
    <property type="project" value="TreeGrafter"/>
</dbReference>
<dbReference type="GO" id="GO:0005507">
    <property type="term" value="F:copper ion binding"/>
    <property type="evidence" value="ECO:0007669"/>
    <property type="project" value="TreeGrafter"/>
</dbReference>
<evidence type="ECO:0000256" key="4">
    <source>
        <dbReference type="ARBA" id="ARBA00022448"/>
    </source>
</evidence>
<dbReference type="GO" id="GO:0043682">
    <property type="term" value="F:P-type divalent copper transporter activity"/>
    <property type="evidence" value="ECO:0007669"/>
    <property type="project" value="TreeGrafter"/>
</dbReference>
<evidence type="ECO:0000256" key="5">
    <source>
        <dbReference type="ARBA" id="ARBA00022466"/>
    </source>
</evidence>
<comment type="subcellular location">
    <subcellularLocation>
        <location evidence="1">Cell inner membrane</location>
        <topology evidence="1">Multi-pass membrane protein</topology>
    </subcellularLocation>
</comment>
<dbReference type="NCBIfam" id="NF033556">
    <property type="entry name" value="MerTP_fusion"/>
    <property type="match status" value="1"/>
</dbReference>